<evidence type="ECO:0000256" key="1">
    <source>
        <dbReference type="ARBA" id="ARBA00012513"/>
    </source>
</evidence>
<evidence type="ECO:0000256" key="5">
    <source>
        <dbReference type="ARBA" id="ARBA00022741"/>
    </source>
</evidence>
<dbReference type="PROSITE" id="PS50011">
    <property type="entry name" value="PROTEIN_KINASE_DOM"/>
    <property type="match status" value="1"/>
</dbReference>
<dbReference type="AlphaFoldDB" id="A0A7I8D4S7"/>
<dbReference type="SUPFAM" id="SSF56112">
    <property type="entry name" value="Protein kinase-like (PK-like)"/>
    <property type="match status" value="1"/>
</dbReference>
<evidence type="ECO:0000256" key="2">
    <source>
        <dbReference type="ARBA" id="ARBA00022527"/>
    </source>
</evidence>
<feature type="domain" description="PASTA" evidence="15">
    <location>
        <begin position="358"/>
        <end position="432"/>
    </location>
</feature>
<keyword evidence="6 16" id="KW-0418">Kinase</keyword>
<comment type="catalytic activity">
    <reaction evidence="10">
        <text>L-seryl-[protein] + ATP = O-phospho-L-seryl-[protein] + ADP + H(+)</text>
        <dbReference type="Rhea" id="RHEA:17989"/>
        <dbReference type="Rhea" id="RHEA-COMP:9863"/>
        <dbReference type="Rhea" id="RHEA-COMP:11604"/>
        <dbReference type="ChEBI" id="CHEBI:15378"/>
        <dbReference type="ChEBI" id="CHEBI:29999"/>
        <dbReference type="ChEBI" id="CHEBI:30616"/>
        <dbReference type="ChEBI" id="CHEBI:83421"/>
        <dbReference type="ChEBI" id="CHEBI:456216"/>
        <dbReference type="EC" id="2.7.11.1"/>
    </reaction>
</comment>
<keyword evidence="13" id="KW-0472">Membrane</keyword>
<dbReference type="NCBIfam" id="NF033483">
    <property type="entry name" value="PknB_PASTA_kin"/>
    <property type="match status" value="1"/>
</dbReference>
<evidence type="ECO:0000256" key="11">
    <source>
        <dbReference type="ARBA" id="ARBA00060432"/>
    </source>
</evidence>
<dbReference type="CDD" id="cd06577">
    <property type="entry name" value="PASTA_pknB"/>
    <property type="match status" value="3"/>
</dbReference>
<organism evidence="16 17">
    <name type="scientific">Effusibacillus dendaii</name>
    <dbReference type="NCBI Taxonomy" id="2743772"/>
    <lineage>
        <taxon>Bacteria</taxon>
        <taxon>Bacillati</taxon>
        <taxon>Bacillota</taxon>
        <taxon>Bacilli</taxon>
        <taxon>Bacillales</taxon>
        <taxon>Alicyclobacillaceae</taxon>
        <taxon>Effusibacillus</taxon>
    </lineage>
</organism>
<evidence type="ECO:0000256" key="13">
    <source>
        <dbReference type="SAM" id="Phobius"/>
    </source>
</evidence>
<dbReference type="KEGG" id="eff:skT53_01130"/>
<dbReference type="PROSITE" id="PS00108">
    <property type="entry name" value="PROTEIN_KINASE_ST"/>
    <property type="match status" value="1"/>
</dbReference>
<dbReference type="GO" id="GO:0009847">
    <property type="term" value="P:spore germination"/>
    <property type="evidence" value="ECO:0007669"/>
    <property type="project" value="UniProtKB-ARBA"/>
</dbReference>
<evidence type="ECO:0000256" key="10">
    <source>
        <dbReference type="ARBA" id="ARBA00048679"/>
    </source>
</evidence>
<keyword evidence="13" id="KW-1133">Transmembrane helix</keyword>
<keyword evidence="4" id="KW-0808">Transferase</keyword>
<dbReference type="GO" id="GO:0007165">
    <property type="term" value="P:signal transduction"/>
    <property type="evidence" value="ECO:0007669"/>
    <property type="project" value="UniProtKB-ARBA"/>
</dbReference>
<dbReference type="Pfam" id="PF00069">
    <property type="entry name" value="Pkinase"/>
    <property type="match status" value="1"/>
</dbReference>
<evidence type="ECO:0000256" key="12">
    <source>
        <dbReference type="ARBA" id="ARBA00070041"/>
    </source>
</evidence>
<dbReference type="Pfam" id="PF03793">
    <property type="entry name" value="PASTA"/>
    <property type="match status" value="3"/>
</dbReference>
<evidence type="ECO:0000256" key="6">
    <source>
        <dbReference type="ARBA" id="ARBA00022777"/>
    </source>
</evidence>
<feature type="transmembrane region" description="Helical" evidence="13">
    <location>
        <begin position="330"/>
        <end position="352"/>
    </location>
</feature>
<dbReference type="InterPro" id="IPR000719">
    <property type="entry name" value="Prot_kinase_dom"/>
</dbReference>
<evidence type="ECO:0000313" key="16">
    <source>
        <dbReference type="EMBL" id="BCJ85128.1"/>
    </source>
</evidence>
<dbReference type="Gene3D" id="3.30.200.20">
    <property type="entry name" value="Phosphorylase Kinase, domain 1"/>
    <property type="match status" value="1"/>
</dbReference>
<evidence type="ECO:0000256" key="3">
    <source>
        <dbReference type="ARBA" id="ARBA00022544"/>
    </source>
</evidence>
<dbReference type="FunFam" id="1.10.510.10:FF:000021">
    <property type="entry name" value="Serine/threonine protein kinase"/>
    <property type="match status" value="1"/>
</dbReference>
<dbReference type="InterPro" id="IPR005543">
    <property type="entry name" value="PASTA_dom"/>
</dbReference>
<dbReference type="GO" id="GO:0071224">
    <property type="term" value="P:cellular response to peptidoglycan"/>
    <property type="evidence" value="ECO:0007669"/>
    <property type="project" value="UniProtKB-ARBA"/>
</dbReference>
<dbReference type="PROSITE" id="PS51178">
    <property type="entry name" value="PASTA"/>
    <property type="match status" value="3"/>
</dbReference>
<proteinExistence type="predicted"/>
<dbReference type="SMART" id="SM00220">
    <property type="entry name" value="S_TKc"/>
    <property type="match status" value="1"/>
</dbReference>
<feature type="domain" description="PASTA" evidence="15">
    <location>
        <begin position="504"/>
        <end position="572"/>
    </location>
</feature>
<gene>
    <name evidence="16" type="ORF">skT53_01130</name>
</gene>
<evidence type="ECO:0000259" key="14">
    <source>
        <dbReference type="PROSITE" id="PS50011"/>
    </source>
</evidence>
<dbReference type="SMART" id="SM00740">
    <property type="entry name" value="PASTA"/>
    <property type="match status" value="3"/>
</dbReference>
<dbReference type="CDD" id="cd14014">
    <property type="entry name" value="STKc_PknB_like"/>
    <property type="match status" value="1"/>
</dbReference>
<keyword evidence="7" id="KW-0067">ATP-binding</keyword>
<keyword evidence="3" id="KW-0309">Germination</keyword>
<dbReference type="InterPro" id="IPR008271">
    <property type="entry name" value="Ser/Thr_kinase_AS"/>
</dbReference>
<dbReference type="GO" id="GO:0004674">
    <property type="term" value="F:protein serine/threonine kinase activity"/>
    <property type="evidence" value="ECO:0007669"/>
    <property type="project" value="UniProtKB-KW"/>
</dbReference>
<dbReference type="FunFam" id="3.30.200.20:FF:000035">
    <property type="entry name" value="Serine/threonine protein kinase Stk1"/>
    <property type="match status" value="1"/>
</dbReference>
<keyword evidence="8" id="KW-0735">Signal-anchor</keyword>
<evidence type="ECO:0000313" key="17">
    <source>
        <dbReference type="Proteomes" id="UP000593802"/>
    </source>
</evidence>
<evidence type="ECO:0000256" key="8">
    <source>
        <dbReference type="ARBA" id="ARBA00022968"/>
    </source>
</evidence>
<feature type="domain" description="PASTA" evidence="15">
    <location>
        <begin position="433"/>
        <end position="503"/>
    </location>
</feature>
<sequence length="654" mass="72748">MIGKKLAKRYEILERIGGGGTAIVYRALDTILNRYVSVKILRSQFVSDEEFVRRFRREAQSAASLSHPNVVNIYDVGVEEETYFIVMEYINGKTLKEIIQERAPLPIAEAVDIAKQICSALQHAHDHQIVHRDIKPHNIMIGKDGHVKVTDFGIARAITSNTITHNGSVLGSVHYFSPEQARGAIIDLKSDIYSLGVVLYEMVTGELPFSGETPISVALKHLQEHFIEPRQLNPKIPQSVENIILKALAKDPDIRYQSAREMYRDLEQSLQQPNVGKFIVPDVTAYTQPTIQLPAAALQERSPNSPPNKEDLFAKQEEAKPVGWRKWLRVLGIAIGVLVLGGVATTAGYMLMTKVLAGQEVTMPKVVGMTREQAIDELKKFGFKESNIQFQELKDPGDVNRPPFEAGKVFAQDPESNKQVKNTRTVTLKISTGADTILMPNVTNRKVEEAKNELAALHWDVNSVKIIEEARKDVDKGIVFAQNPPAQVVLIPGKTQIELHVSTGPAQKPVPDLTNLTLPDALNKLQEAGFLSGDVQQEYSFTVAKDRITKQGPAKPGDQLQEGSKIDLWISRGLPPETQVRSYEVTARPDNGQPVQITIKRIDARGNQTIVNNEQVTGTKKYQVELYVTPSVTGEIDVYENGNLKDKKVIPYMN</sequence>
<evidence type="ECO:0000256" key="4">
    <source>
        <dbReference type="ARBA" id="ARBA00022679"/>
    </source>
</evidence>
<keyword evidence="2 16" id="KW-0723">Serine/threonine-protein kinase</keyword>
<name>A0A7I8D4S7_9BACL</name>
<comment type="subcellular location">
    <subcellularLocation>
        <location evidence="11">Spore membrane</location>
        <topology evidence="11">Single-pass type II membrane protein</topology>
    </subcellularLocation>
</comment>
<evidence type="ECO:0000259" key="15">
    <source>
        <dbReference type="PROSITE" id="PS51178"/>
    </source>
</evidence>
<dbReference type="EC" id="2.7.11.1" evidence="1"/>
<feature type="domain" description="Protein kinase" evidence="14">
    <location>
        <begin position="10"/>
        <end position="270"/>
    </location>
</feature>
<dbReference type="GO" id="GO:0005524">
    <property type="term" value="F:ATP binding"/>
    <property type="evidence" value="ECO:0007669"/>
    <property type="project" value="UniProtKB-KW"/>
</dbReference>
<dbReference type="RefSeq" id="WP_200759287.1">
    <property type="nucleotide sequence ID" value="NZ_AP023366.1"/>
</dbReference>
<keyword evidence="17" id="KW-1185">Reference proteome</keyword>
<dbReference type="Gene3D" id="1.10.510.10">
    <property type="entry name" value="Transferase(Phosphotransferase) domain 1"/>
    <property type="match status" value="1"/>
</dbReference>
<dbReference type="Gene3D" id="3.30.10.20">
    <property type="match status" value="3"/>
</dbReference>
<dbReference type="PANTHER" id="PTHR43289:SF34">
    <property type="entry name" value="SERINE_THREONINE-PROTEIN KINASE YBDM-RELATED"/>
    <property type="match status" value="1"/>
</dbReference>
<dbReference type="EMBL" id="AP023366">
    <property type="protein sequence ID" value="BCJ85128.1"/>
    <property type="molecule type" value="Genomic_DNA"/>
</dbReference>
<evidence type="ECO:0000256" key="7">
    <source>
        <dbReference type="ARBA" id="ARBA00022840"/>
    </source>
</evidence>
<accession>A0A7I8D4S7</accession>
<evidence type="ECO:0000256" key="9">
    <source>
        <dbReference type="ARBA" id="ARBA00047899"/>
    </source>
</evidence>
<protein>
    <recommendedName>
        <fullName evidence="12">Serine/threonine-protein kinase PrkC</fullName>
        <ecNumber evidence="1">2.7.11.1</ecNumber>
    </recommendedName>
</protein>
<comment type="catalytic activity">
    <reaction evidence="9">
        <text>L-threonyl-[protein] + ATP = O-phospho-L-threonyl-[protein] + ADP + H(+)</text>
        <dbReference type="Rhea" id="RHEA:46608"/>
        <dbReference type="Rhea" id="RHEA-COMP:11060"/>
        <dbReference type="Rhea" id="RHEA-COMP:11605"/>
        <dbReference type="ChEBI" id="CHEBI:15378"/>
        <dbReference type="ChEBI" id="CHEBI:30013"/>
        <dbReference type="ChEBI" id="CHEBI:30616"/>
        <dbReference type="ChEBI" id="CHEBI:61977"/>
        <dbReference type="ChEBI" id="CHEBI:456216"/>
        <dbReference type="EC" id="2.7.11.1"/>
    </reaction>
</comment>
<dbReference type="PANTHER" id="PTHR43289">
    <property type="entry name" value="MITOGEN-ACTIVATED PROTEIN KINASE KINASE KINASE 20-RELATED"/>
    <property type="match status" value="1"/>
</dbReference>
<keyword evidence="5" id="KW-0547">Nucleotide-binding</keyword>
<dbReference type="InterPro" id="IPR011009">
    <property type="entry name" value="Kinase-like_dom_sf"/>
</dbReference>
<keyword evidence="13" id="KW-0812">Transmembrane</keyword>
<dbReference type="Proteomes" id="UP000593802">
    <property type="component" value="Chromosome"/>
</dbReference>
<reference evidence="16 17" key="1">
    <citation type="submission" date="2020-08" db="EMBL/GenBank/DDBJ databases">
        <title>Complete Genome Sequence of Effusibacillus dendaii Strain skT53, Isolated from Farmland soil.</title>
        <authorList>
            <person name="Konishi T."/>
            <person name="Kawasaki H."/>
        </authorList>
    </citation>
    <scope>NUCLEOTIDE SEQUENCE [LARGE SCALE GENOMIC DNA]</scope>
    <source>
        <strain evidence="17">skT53</strain>
    </source>
</reference>